<accession>A0A0F9GYR7</accession>
<dbReference type="EMBL" id="LAZR01018588">
    <property type="protein sequence ID" value="KKL95821.1"/>
    <property type="molecule type" value="Genomic_DNA"/>
</dbReference>
<evidence type="ECO:0000313" key="1">
    <source>
        <dbReference type="EMBL" id="KKL95821.1"/>
    </source>
</evidence>
<protein>
    <submittedName>
        <fullName evidence="1">Uncharacterized protein</fullName>
    </submittedName>
</protein>
<proteinExistence type="predicted"/>
<sequence length="177" mass="20275">MVCITSNSETNVEELFLGNFEKLSLKIEQLTAEISKMKSKLDKNYKINRTFGLKSLRASEPLGFAKDVFGIGSPTKRYLLSLRSITEEWKGRKNDILIAIRQQEKETNMDIKALGIRIPITDTKNLRTLAKQIISLLYISCELRGIPVNEILREILTEINDGSKKMIQEVKTKMIFH</sequence>
<comment type="caution">
    <text evidence="1">The sequence shown here is derived from an EMBL/GenBank/DDBJ whole genome shotgun (WGS) entry which is preliminary data.</text>
</comment>
<organism evidence="1">
    <name type="scientific">marine sediment metagenome</name>
    <dbReference type="NCBI Taxonomy" id="412755"/>
    <lineage>
        <taxon>unclassified sequences</taxon>
        <taxon>metagenomes</taxon>
        <taxon>ecological metagenomes</taxon>
    </lineage>
</organism>
<dbReference type="AlphaFoldDB" id="A0A0F9GYR7"/>
<name>A0A0F9GYR7_9ZZZZ</name>
<gene>
    <name evidence="1" type="ORF">LCGC14_1850730</name>
</gene>
<reference evidence="1" key="1">
    <citation type="journal article" date="2015" name="Nature">
        <title>Complex archaea that bridge the gap between prokaryotes and eukaryotes.</title>
        <authorList>
            <person name="Spang A."/>
            <person name="Saw J.H."/>
            <person name="Jorgensen S.L."/>
            <person name="Zaremba-Niedzwiedzka K."/>
            <person name="Martijn J."/>
            <person name="Lind A.E."/>
            <person name="van Eijk R."/>
            <person name="Schleper C."/>
            <person name="Guy L."/>
            <person name="Ettema T.J."/>
        </authorList>
    </citation>
    <scope>NUCLEOTIDE SEQUENCE</scope>
</reference>